<proteinExistence type="predicted"/>
<feature type="transmembrane region" description="Helical" evidence="2">
    <location>
        <begin position="226"/>
        <end position="250"/>
    </location>
</feature>
<reference evidence="4" key="1">
    <citation type="submission" date="2020-10" db="EMBL/GenBank/DDBJ databases">
        <title>Chromosome-scale genome assembly of the Allis shad, Alosa alosa.</title>
        <authorList>
            <person name="Margot Z."/>
            <person name="Christophe K."/>
            <person name="Cabau C."/>
            <person name="Louis A."/>
            <person name="Berthelot C."/>
            <person name="Parey E."/>
            <person name="Roest Crollius H."/>
            <person name="Montfort J."/>
            <person name="Robinson-Rechavi M."/>
            <person name="Bucao C."/>
            <person name="Bouchez O."/>
            <person name="Gislard M."/>
            <person name="Lluch J."/>
            <person name="Milhes M."/>
            <person name="Lampietro C."/>
            <person name="Lopez Roques C."/>
            <person name="Donnadieu C."/>
            <person name="Braasch I."/>
            <person name="Desvignes T."/>
            <person name="Postlethwait J."/>
            <person name="Bobe J."/>
            <person name="Guiguen Y."/>
        </authorList>
    </citation>
    <scope>NUCLEOTIDE SEQUENCE</scope>
    <source>
        <strain evidence="4">M-15738</strain>
        <tissue evidence="4">Blood</tissue>
    </source>
</reference>
<dbReference type="Proteomes" id="UP000823561">
    <property type="component" value="Chromosome 2"/>
</dbReference>
<dbReference type="Pfam" id="PF01108">
    <property type="entry name" value="Tissue_fac"/>
    <property type="match status" value="1"/>
</dbReference>
<evidence type="ECO:0000313" key="5">
    <source>
        <dbReference type="Proteomes" id="UP000823561"/>
    </source>
</evidence>
<dbReference type="InterPro" id="IPR013783">
    <property type="entry name" value="Ig-like_fold"/>
</dbReference>
<sequence>MSSLGVLSGVEALCGLMWFIRCCLPSEGALSSPRNLKVELLDFHAKVMWESAPGNPSDTAYVLELQEFGKKWTKIEKCKTMMICDLDDFGTYDDLKNYFIRVKAVWGHESSNWTNASSFQPYSDCQFSPPLLNVMVQEGSILADIHHPVTKKVKELEFALYLYRNVSGQKTEVARKISAQGALSFPNLPPDRYCLRASVHNDQKDQLFAEECIVVHPADEWTPMRVALGVSFLLVLPVGLILIFVLCYLWPKYLKTPQALKVRPGESKLLEVIPDKTRAVVISHLIWGETDDCVSKCEEDNSSLAFNHKTDSTCIRDMSSEGEICLPPEEEDDDDEDDDKCTGSLRHSAGYGLVPDSSDEGAPVEEASSHAAARVPETEEYEENEHPMSVGHSVPDSLEIYTCLSPQSSSRVP</sequence>
<dbReference type="InterPro" id="IPR050650">
    <property type="entry name" value="Type-II_Cytokine-TF_Rcpt"/>
</dbReference>
<dbReference type="InterPro" id="IPR036116">
    <property type="entry name" value="FN3_sf"/>
</dbReference>
<keyword evidence="2" id="KW-0812">Transmembrane</keyword>
<comment type="caution">
    <text evidence="4">The sequence shown here is derived from an EMBL/GenBank/DDBJ whole genome shotgun (WGS) entry which is preliminary data.</text>
</comment>
<dbReference type="GO" id="GO:0004896">
    <property type="term" value="F:cytokine receptor activity"/>
    <property type="evidence" value="ECO:0007669"/>
    <property type="project" value="TreeGrafter"/>
</dbReference>
<dbReference type="PANTHER" id="PTHR20859:SF93">
    <property type="entry name" value="CYTOKINE RECEPTOR FAMILY MEMBER B12-RELATED"/>
    <property type="match status" value="1"/>
</dbReference>
<dbReference type="InterPro" id="IPR003961">
    <property type="entry name" value="FN3_dom"/>
</dbReference>
<evidence type="ECO:0000256" key="2">
    <source>
        <dbReference type="SAM" id="Phobius"/>
    </source>
</evidence>
<evidence type="ECO:0000256" key="1">
    <source>
        <dbReference type="SAM" id="MobiDB-lite"/>
    </source>
</evidence>
<dbReference type="Gene3D" id="2.60.40.10">
    <property type="entry name" value="Immunoglobulins"/>
    <property type="match status" value="1"/>
</dbReference>
<feature type="domain" description="Fibronectin type-III" evidence="3">
    <location>
        <begin position="16"/>
        <end position="113"/>
    </location>
</feature>
<keyword evidence="2" id="KW-1133">Transmembrane helix</keyword>
<keyword evidence="2" id="KW-0472">Membrane</keyword>
<name>A0AAV6H9X9_9TELE</name>
<feature type="region of interest" description="Disordered" evidence="1">
    <location>
        <begin position="327"/>
        <end position="395"/>
    </location>
</feature>
<protein>
    <recommendedName>
        <fullName evidence="3">Fibronectin type-III domain-containing protein</fullName>
    </recommendedName>
</protein>
<evidence type="ECO:0000259" key="3">
    <source>
        <dbReference type="Pfam" id="PF01108"/>
    </source>
</evidence>
<gene>
    <name evidence="4" type="ORF">AALO_G00020840</name>
</gene>
<accession>A0AAV6H9X9</accession>
<dbReference type="SUPFAM" id="SSF49265">
    <property type="entry name" value="Fibronectin type III"/>
    <property type="match status" value="2"/>
</dbReference>
<dbReference type="GO" id="GO:0005886">
    <property type="term" value="C:plasma membrane"/>
    <property type="evidence" value="ECO:0007669"/>
    <property type="project" value="TreeGrafter"/>
</dbReference>
<organism evidence="4 5">
    <name type="scientific">Alosa alosa</name>
    <name type="common">allis shad</name>
    <dbReference type="NCBI Taxonomy" id="278164"/>
    <lineage>
        <taxon>Eukaryota</taxon>
        <taxon>Metazoa</taxon>
        <taxon>Chordata</taxon>
        <taxon>Craniata</taxon>
        <taxon>Vertebrata</taxon>
        <taxon>Euteleostomi</taxon>
        <taxon>Actinopterygii</taxon>
        <taxon>Neopterygii</taxon>
        <taxon>Teleostei</taxon>
        <taxon>Clupei</taxon>
        <taxon>Clupeiformes</taxon>
        <taxon>Clupeoidei</taxon>
        <taxon>Clupeidae</taxon>
        <taxon>Alosa</taxon>
    </lineage>
</organism>
<keyword evidence="5" id="KW-1185">Reference proteome</keyword>
<dbReference type="PANTHER" id="PTHR20859">
    <property type="entry name" value="INTERFERON/INTERLEUKIN RECEPTOR"/>
    <property type="match status" value="1"/>
</dbReference>
<dbReference type="EMBL" id="JADWDJ010000002">
    <property type="protein sequence ID" value="KAG5283904.1"/>
    <property type="molecule type" value="Genomic_DNA"/>
</dbReference>
<feature type="compositionally biased region" description="Acidic residues" evidence="1">
    <location>
        <begin position="328"/>
        <end position="339"/>
    </location>
</feature>
<evidence type="ECO:0000313" key="4">
    <source>
        <dbReference type="EMBL" id="KAG5283904.1"/>
    </source>
</evidence>
<dbReference type="AlphaFoldDB" id="A0AAV6H9X9"/>
<dbReference type="CDD" id="cd00063">
    <property type="entry name" value="FN3"/>
    <property type="match status" value="1"/>
</dbReference>